<dbReference type="Pfam" id="PF03401">
    <property type="entry name" value="TctC"/>
    <property type="match status" value="1"/>
</dbReference>
<evidence type="ECO:0000313" key="4">
    <source>
        <dbReference type="Proteomes" id="UP000272010"/>
    </source>
</evidence>
<dbReference type="Gene3D" id="3.40.190.150">
    <property type="entry name" value="Bordetella uptake gene, domain 1"/>
    <property type="match status" value="1"/>
</dbReference>
<dbReference type="SUPFAM" id="SSF53850">
    <property type="entry name" value="Periplasmic binding protein-like II"/>
    <property type="match status" value="1"/>
</dbReference>
<dbReference type="Proteomes" id="UP000272010">
    <property type="component" value="Plasmid pYEE1"/>
</dbReference>
<proteinExistence type="inferred from homology"/>
<protein>
    <submittedName>
        <fullName evidence="3">Tripartite tricarboxylate transporter substrate binding protein</fullName>
    </submittedName>
</protein>
<dbReference type="AlphaFoldDB" id="A0A386USN1"/>
<evidence type="ECO:0000256" key="1">
    <source>
        <dbReference type="ARBA" id="ARBA00006987"/>
    </source>
</evidence>
<dbReference type="PIRSF" id="PIRSF017082">
    <property type="entry name" value="YflP"/>
    <property type="match status" value="1"/>
</dbReference>
<evidence type="ECO:0000256" key="2">
    <source>
        <dbReference type="SAM" id="SignalP"/>
    </source>
</evidence>
<dbReference type="Gene3D" id="3.40.190.10">
    <property type="entry name" value="Periplasmic binding protein-like II"/>
    <property type="match status" value="1"/>
</dbReference>
<sequence>MNYGRMLAAGVALAALGAISATAAGAQNYPVKTVTLITHSSPGAGGDIFLRDLARVLAPALGTNIVVENISGGSGATAVARVANAPADGSVFYGTTPTFIYTTLLSQPEFGYDSLDPLVNVFFDPEVLFTAANSPFTTLDDVMKKAREGNGRWGAANPASLERQSLEMLKNVSGVNAAVVSHDGGGDMMINVLNGTLDMGVGEIQELKGQLEAGEIRLLAALTEDRIAGFEDLPTVKDSGYDVAVRKFRGIAAPKGLPPEIVAAWEAAIPKVLEDPDFKSVYEPDSLQPAFMGDVEYSQFIDEFAEQTRGFLSETGVIE</sequence>
<keyword evidence="3" id="KW-0614">Plasmid</keyword>
<dbReference type="CDD" id="cd07012">
    <property type="entry name" value="PBP2_Bug_TTT"/>
    <property type="match status" value="1"/>
</dbReference>
<reference evidence="4" key="1">
    <citation type="submission" date="2018-07" db="EMBL/GenBank/DDBJ databases">
        <title>Genome Structure of the Opportunistic Pathogen Paracoccus yeei (Alphaproteobacteria) and Identification of Putative Virulence Factors.</title>
        <authorList>
            <person name="Lasek R."/>
            <person name="Szuplewska M."/>
            <person name="Mitura M."/>
            <person name="Decewicz P."/>
            <person name="Chmielowska C."/>
            <person name="Pawlot A."/>
            <person name="Sentkowska D."/>
            <person name="Czarnecki J."/>
            <person name="Bartosik D."/>
        </authorList>
    </citation>
    <scope>NUCLEOTIDE SEQUENCE [LARGE SCALE GENOMIC DNA]</scope>
    <source>
        <strain evidence="4">CCUG 32053</strain>
        <plasmid evidence="4">pyee1</plasmid>
    </source>
</reference>
<gene>
    <name evidence="3" type="ORF">PY32053_03733</name>
</gene>
<dbReference type="PANTHER" id="PTHR42928:SF5">
    <property type="entry name" value="BLR1237 PROTEIN"/>
    <property type="match status" value="1"/>
</dbReference>
<organism evidence="3 4">
    <name type="scientific">Paracoccus yeei</name>
    <dbReference type="NCBI Taxonomy" id="147645"/>
    <lineage>
        <taxon>Bacteria</taxon>
        <taxon>Pseudomonadati</taxon>
        <taxon>Pseudomonadota</taxon>
        <taxon>Alphaproteobacteria</taxon>
        <taxon>Rhodobacterales</taxon>
        <taxon>Paracoccaceae</taxon>
        <taxon>Paracoccus</taxon>
    </lineage>
</organism>
<comment type="similarity">
    <text evidence="1">Belongs to the UPF0065 (bug) family.</text>
</comment>
<evidence type="ECO:0000313" key="3">
    <source>
        <dbReference type="EMBL" id="AYF03279.1"/>
    </source>
</evidence>
<geneLocation type="plasmid" evidence="4">
    <name>pyee1</name>
</geneLocation>
<dbReference type="RefSeq" id="WP_120443956.1">
    <property type="nucleotide sequence ID" value="NZ_CP031079.1"/>
</dbReference>
<dbReference type="InterPro" id="IPR005064">
    <property type="entry name" value="BUG"/>
</dbReference>
<feature type="signal peptide" evidence="2">
    <location>
        <begin position="1"/>
        <end position="23"/>
    </location>
</feature>
<dbReference type="InterPro" id="IPR042100">
    <property type="entry name" value="Bug_dom1"/>
</dbReference>
<name>A0A386USN1_9RHOB</name>
<feature type="chain" id="PRO_5017385207" evidence="2">
    <location>
        <begin position="24"/>
        <end position="319"/>
    </location>
</feature>
<keyword evidence="2" id="KW-0732">Signal</keyword>
<accession>A0A386USN1</accession>
<dbReference type="PANTHER" id="PTHR42928">
    <property type="entry name" value="TRICARBOXYLATE-BINDING PROTEIN"/>
    <property type="match status" value="1"/>
</dbReference>
<dbReference type="EMBL" id="CP031079">
    <property type="protein sequence ID" value="AYF03279.1"/>
    <property type="molecule type" value="Genomic_DNA"/>
</dbReference>